<dbReference type="EMBL" id="SNRW01003122">
    <property type="protein sequence ID" value="KAA6390738.1"/>
    <property type="molecule type" value="Genomic_DNA"/>
</dbReference>
<sequence length="139" mass="16026">MSGNIEGGFEADQNAQNVAQNSLLEALQNGDINEEMRSLYESKFTKLFEVVMRIYEKEAVLKKRAQVLAQEKDGLEHDIRHNDDVKMENETKIHTLQEEVQKLNVDYGETKEQQITLDLQKKDMQSQIDEYKLVLAPLG</sequence>
<reference evidence="2 3" key="1">
    <citation type="submission" date="2019-03" db="EMBL/GenBank/DDBJ databases">
        <title>Single cell metagenomics reveals metabolic interactions within the superorganism composed of flagellate Streblomastix strix and complex community of Bacteroidetes bacteria on its surface.</title>
        <authorList>
            <person name="Treitli S.C."/>
            <person name="Kolisko M."/>
            <person name="Husnik F."/>
            <person name="Keeling P."/>
            <person name="Hampl V."/>
        </authorList>
    </citation>
    <scope>NUCLEOTIDE SEQUENCE [LARGE SCALE GENOMIC DNA]</scope>
    <source>
        <strain evidence="2">ST1C</strain>
    </source>
</reference>
<dbReference type="Proteomes" id="UP000324800">
    <property type="component" value="Unassembled WGS sequence"/>
</dbReference>
<name>A0A5J4W7B0_9EUKA</name>
<evidence type="ECO:0000313" key="3">
    <source>
        <dbReference type="Proteomes" id="UP000324800"/>
    </source>
</evidence>
<evidence type="ECO:0000313" key="2">
    <source>
        <dbReference type="EMBL" id="KAA6390738.1"/>
    </source>
</evidence>
<evidence type="ECO:0000256" key="1">
    <source>
        <dbReference type="SAM" id="Coils"/>
    </source>
</evidence>
<protein>
    <submittedName>
        <fullName evidence="2">Uncharacterized protein</fullName>
    </submittedName>
</protein>
<dbReference type="AlphaFoldDB" id="A0A5J4W7B0"/>
<feature type="coiled-coil region" evidence="1">
    <location>
        <begin position="86"/>
        <end position="113"/>
    </location>
</feature>
<organism evidence="2 3">
    <name type="scientific">Streblomastix strix</name>
    <dbReference type="NCBI Taxonomy" id="222440"/>
    <lineage>
        <taxon>Eukaryota</taxon>
        <taxon>Metamonada</taxon>
        <taxon>Preaxostyla</taxon>
        <taxon>Oxymonadida</taxon>
        <taxon>Streblomastigidae</taxon>
        <taxon>Streblomastix</taxon>
    </lineage>
</organism>
<gene>
    <name evidence="2" type="ORF">EZS28_013738</name>
</gene>
<keyword evidence="1" id="KW-0175">Coiled coil</keyword>
<accession>A0A5J4W7B0</accession>
<comment type="caution">
    <text evidence="2">The sequence shown here is derived from an EMBL/GenBank/DDBJ whole genome shotgun (WGS) entry which is preliminary data.</text>
</comment>
<proteinExistence type="predicted"/>